<reference evidence="4 5" key="2">
    <citation type="submission" date="2017-10" db="EMBL/GenBank/DDBJ databases">
        <authorList>
            <person name="Banno H."/>
            <person name="Chua N.-H."/>
        </authorList>
    </citation>
    <scope>NUCLEOTIDE SEQUENCE [LARGE SCALE GENOMIC DNA]</scope>
    <source>
        <strain evidence="4 5">JK623</strain>
    </source>
</reference>
<comment type="similarity">
    <text evidence="1">Belongs to the ETF alpha-subunit/FixB family.</text>
</comment>
<dbReference type="InterPro" id="IPR033947">
    <property type="entry name" value="ETF_alpha_N"/>
</dbReference>
<proteinExistence type="inferred from homology"/>
<keyword evidence="2" id="KW-0285">Flavoprotein</keyword>
<accession>A0A2G3DZK1</accession>
<dbReference type="Gene3D" id="3.40.50.1220">
    <property type="entry name" value="TPP-binding domain"/>
    <property type="match status" value="1"/>
</dbReference>
<dbReference type="SUPFAM" id="SSF52467">
    <property type="entry name" value="DHS-like NAD/FAD-binding domain"/>
    <property type="match status" value="1"/>
</dbReference>
<evidence type="ECO:0000256" key="2">
    <source>
        <dbReference type="PIRSR" id="PIRSR000089-1"/>
    </source>
</evidence>
<dbReference type="Proteomes" id="UP000224563">
    <property type="component" value="Unassembled WGS sequence"/>
</dbReference>
<feature type="binding site" evidence="2">
    <location>
        <begin position="275"/>
        <end position="279"/>
    </location>
    <ligand>
        <name>FAD</name>
        <dbReference type="ChEBI" id="CHEBI:57692"/>
    </ligand>
</feature>
<dbReference type="SMART" id="SM00893">
    <property type="entry name" value="ETF"/>
    <property type="match status" value="1"/>
</dbReference>
<dbReference type="Gene3D" id="3.40.50.620">
    <property type="entry name" value="HUPs"/>
    <property type="match status" value="1"/>
</dbReference>
<dbReference type="PANTHER" id="PTHR43153:SF1">
    <property type="entry name" value="ELECTRON TRANSFER FLAVOPROTEIN SUBUNIT ALPHA, MITOCHONDRIAL"/>
    <property type="match status" value="1"/>
</dbReference>
<dbReference type="Pfam" id="PF01012">
    <property type="entry name" value="ETF"/>
    <property type="match status" value="1"/>
</dbReference>
<dbReference type="InterPro" id="IPR014731">
    <property type="entry name" value="ETF_asu_C"/>
</dbReference>
<evidence type="ECO:0000313" key="5">
    <source>
        <dbReference type="Proteomes" id="UP000224563"/>
    </source>
</evidence>
<keyword evidence="5" id="KW-1185">Reference proteome</keyword>
<organism evidence="4 5">
    <name type="scientific">Agathobacter ruminis</name>
    <dbReference type="NCBI Taxonomy" id="1712665"/>
    <lineage>
        <taxon>Bacteria</taxon>
        <taxon>Bacillati</taxon>
        <taxon>Bacillota</taxon>
        <taxon>Clostridia</taxon>
        <taxon>Lachnospirales</taxon>
        <taxon>Lachnospiraceae</taxon>
        <taxon>Agathobacter</taxon>
    </lineage>
</organism>
<dbReference type="InterPro" id="IPR001308">
    <property type="entry name" value="ETF_a/FixB"/>
</dbReference>
<dbReference type="RefSeq" id="WP_031542369.1">
    <property type="nucleotide sequence ID" value="NZ_JANSWH010000071.1"/>
</dbReference>
<name>A0A2G3DZK1_9FIRM</name>
<dbReference type="InterPro" id="IPR014730">
    <property type="entry name" value="ETF_a/b_N"/>
</dbReference>
<comment type="cofactor">
    <cofactor evidence="2">
        <name>FAD</name>
        <dbReference type="ChEBI" id="CHEBI:57692"/>
    </cofactor>
    <text evidence="2">Binds 1 FAD per dimer.</text>
</comment>
<protein>
    <submittedName>
        <fullName evidence="4">Electron transfer flavoprotein subunit alpha/FixB family protein</fullName>
    </submittedName>
</protein>
<sequence>MGLEEYKGVYVFAQQVDNELSSIAFELIGKGKELAEKLGTDVTAVLLGSNVGSLTDELGAYGADKVIVVDNPLLETYRTEPYAQALTAVINTYKPEIMLVGATAIGRDLGPTVSARVATGLTADCTVLEIGDFPLNPIPGKEDQQKHNQLLMTRPAFGGNTIATIACPNNRPQMATVRPGVMQKLPKDPSHKAEVINFDAGLVENNRYVEILEVVKAVGNVENIMDAKVLVSGGRGVGSEEGFEQLKELASCFKGGMVSCSRAVVENGWLAQDYQVGQTGKTVRPNIYFAIGISGAIQHVAGMEESDLIIAINKDEDAPIFDVADYGLVGDWKKIVPQLTAALKAEN</sequence>
<comment type="caution">
    <text evidence="4">The sequence shown here is derived from an EMBL/GenBank/DDBJ whole genome shotgun (WGS) entry which is preliminary data.</text>
</comment>
<reference evidence="4 5" key="1">
    <citation type="submission" date="2017-10" db="EMBL/GenBank/DDBJ databases">
        <title>Resolving the taxonomy of Roseburia spp., Eubacterium rectale and Agathobacter spp. through phylogenomic analysis.</title>
        <authorList>
            <person name="Sheridan P.O."/>
            <person name="Walker A.W."/>
            <person name="Duncan S.H."/>
            <person name="Scott K.P."/>
            <person name="Toole P.W.O."/>
            <person name="Luis P."/>
            <person name="Flint H.J."/>
        </authorList>
    </citation>
    <scope>NUCLEOTIDE SEQUENCE [LARGE SCALE GENOMIC DNA]</scope>
    <source>
        <strain evidence="4 5">JK623</strain>
    </source>
</reference>
<dbReference type="PIRSF" id="PIRSF000089">
    <property type="entry name" value="Electra_flavoP_a"/>
    <property type="match status" value="1"/>
</dbReference>
<dbReference type="PANTHER" id="PTHR43153">
    <property type="entry name" value="ELECTRON TRANSFER FLAVOPROTEIN ALPHA"/>
    <property type="match status" value="1"/>
</dbReference>
<evidence type="ECO:0000313" key="4">
    <source>
        <dbReference type="EMBL" id="PHU36458.1"/>
    </source>
</evidence>
<feature type="binding site" evidence="2">
    <location>
        <position position="235"/>
    </location>
    <ligand>
        <name>FAD</name>
        <dbReference type="ChEBI" id="CHEBI:57692"/>
    </ligand>
</feature>
<dbReference type="AlphaFoldDB" id="A0A2G3DZK1"/>
<dbReference type="CDD" id="cd01715">
    <property type="entry name" value="ETF_alpha"/>
    <property type="match status" value="1"/>
</dbReference>
<dbReference type="SUPFAM" id="SSF52402">
    <property type="entry name" value="Adenine nucleotide alpha hydrolases-like"/>
    <property type="match status" value="1"/>
</dbReference>
<feature type="domain" description="Electron transfer flavoprotein alpha/beta-subunit N-terminal" evidence="3">
    <location>
        <begin position="9"/>
        <end position="211"/>
    </location>
</feature>
<dbReference type="Pfam" id="PF00766">
    <property type="entry name" value="ETF_alpha"/>
    <property type="match status" value="1"/>
</dbReference>
<feature type="binding site" evidence="2">
    <location>
        <position position="313"/>
    </location>
    <ligand>
        <name>FAD</name>
        <dbReference type="ChEBI" id="CHEBI:57692"/>
    </ligand>
</feature>
<evidence type="ECO:0000259" key="3">
    <source>
        <dbReference type="SMART" id="SM00893"/>
    </source>
</evidence>
<dbReference type="InterPro" id="IPR014729">
    <property type="entry name" value="Rossmann-like_a/b/a_fold"/>
</dbReference>
<dbReference type="GO" id="GO:0050660">
    <property type="term" value="F:flavin adenine dinucleotide binding"/>
    <property type="evidence" value="ECO:0007669"/>
    <property type="project" value="InterPro"/>
</dbReference>
<keyword evidence="2" id="KW-0274">FAD</keyword>
<dbReference type="InterPro" id="IPR029035">
    <property type="entry name" value="DHS-like_NAD/FAD-binding_dom"/>
</dbReference>
<dbReference type="GO" id="GO:0033539">
    <property type="term" value="P:fatty acid beta-oxidation using acyl-CoA dehydrogenase"/>
    <property type="evidence" value="ECO:0007669"/>
    <property type="project" value="TreeGrafter"/>
</dbReference>
<feature type="binding site" evidence="2">
    <location>
        <begin position="261"/>
        <end position="262"/>
    </location>
    <ligand>
        <name>FAD</name>
        <dbReference type="ChEBI" id="CHEBI:57692"/>
    </ligand>
</feature>
<evidence type="ECO:0000256" key="1">
    <source>
        <dbReference type="ARBA" id="ARBA00005817"/>
    </source>
</evidence>
<feature type="binding site" evidence="2">
    <location>
        <begin position="292"/>
        <end position="299"/>
    </location>
    <ligand>
        <name>FAD</name>
        <dbReference type="ChEBI" id="CHEBI:57692"/>
    </ligand>
</feature>
<dbReference type="EMBL" id="PDYG01000134">
    <property type="protein sequence ID" value="PHU36458.1"/>
    <property type="molecule type" value="Genomic_DNA"/>
</dbReference>
<dbReference type="GO" id="GO:0009055">
    <property type="term" value="F:electron transfer activity"/>
    <property type="evidence" value="ECO:0007669"/>
    <property type="project" value="InterPro"/>
</dbReference>
<gene>
    <name evidence="4" type="ORF">CSX02_12840</name>
</gene>